<evidence type="ECO:0000256" key="9">
    <source>
        <dbReference type="RuleBase" id="RU369079"/>
    </source>
</evidence>
<evidence type="ECO:0000256" key="8">
    <source>
        <dbReference type="ARBA" id="ARBA00038436"/>
    </source>
</evidence>
<comment type="caution">
    <text evidence="12">The sequence shown here is derived from an EMBL/GenBank/DDBJ whole genome shotgun (WGS) entry which is preliminary data.</text>
</comment>
<protein>
    <recommendedName>
        <fullName evidence="9">TRAP transporter small permease protein</fullName>
    </recommendedName>
</protein>
<dbReference type="PANTHER" id="PTHR35011:SF2">
    <property type="entry name" value="2,3-DIKETO-L-GULONATE TRAP TRANSPORTER SMALL PERMEASE PROTEIN YIAM"/>
    <property type="match status" value="1"/>
</dbReference>
<organism evidence="12 13">
    <name type="scientific">Halorhodospira neutriphila</name>
    <dbReference type="NCBI Taxonomy" id="168379"/>
    <lineage>
        <taxon>Bacteria</taxon>
        <taxon>Pseudomonadati</taxon>
        <taxon>Pseudomonadota</taxon>
        <taxon>Gammaproteobacteria</taxon>
        <taxon>Chromatiales</taxon>
        <taxon>Ectothiorhodospiraceae</taxon>
        <taxon>Halorhodospira</taxon>
    </lineage>
</organism>
<evidence type="ECO:0000256" key="7">
    <source>
        <dbReference type="ARBA" id="ARBA00023136"/>
    </source>
</evidence>
<comment type="similarity">
    <text evidence="8 9">Belongs to the TRAP transporter small permease family.</text>
</comment>
<keyword evidence="4 9" id="KW-0997">Cell inner membrane</keyword>
<keyword evidence="13" id="KW-1185">Reference proteome</keyword>
<feature type="compositionally biased region" description="Pro residues" evidence="10">
    <location>
        <begin position="8"/>
        <end position="17"/>
    </location>
</feature>
<dbReference type="InterPro" id="IPR055348">
    <property type="entry name" value="DctQ"/>
</dbReference>
<evidence type="ECO:0000313" key="13">
    <source>
        <dbReference type="Proteomes" id="UP000738126"/>
    </source>
</evidence>
<evidence type="ECO:0000256" key="3">
    <source>
        <dbReference type="ARBA" id="ARBA00022475"/>
    </source>
</evidence>
<feature type="transmembrane region" description="Helical" evidence="9">
    <location>
        <begin position="113"/>
        <end position="133"/>
    </location>
</feature>
<dbReference type="PANTHER" id="PTHR35011">
    <property type="entry name" value="2,3-DIKETO-L-GULONATE TRAP TRANSPORTER SMALL PERMEASE PROTEIN YIAM"/>
    <property type="match status" value="1"/>
</dbReference>
<keyword evidence="7 9" id="KW-0472">Membrane</keyword>
<sequence length="241" mass="26206">MRHCSGPDSPPPQPPSASAPARSRAVTDCRMAPSIRSRVRLPTVAHPRSGLGARRSIRYVRAMRLERYLQRLDAATARLEALILGGGVLLLAGVSIANTLARNLRGTTIPGTVEVTEILLIWITFGGLAYAVRHARHIAMSAVYDQLRGRARKALLVTVSLGTAALLLYLGGYAVLYVLDVRAGGRVTTALGIPVWIAYTIVPLGLLLGAVQYALTAWRNLTRTAIYRAYNERERYEEPGP</sequence>
<feature type="region of interest" description="Disordered" evidence="10">
    <location>
        <begin position="1"/>
        <end position="24"/>
    </location>
</feature>
<dbReference type="InterPro" id="IPR007387">
    <property type="entry name" value="TRAP_DctQ"/>
</dbReference>
<evidence type="ECO:0000256" key="5">
    <source>
        <dbReference type="ARBA" id="ARBA00022692"/>
    </source>
</evidence>
<keyword evidence="2 9" id="KW-0813">Transport</keyword>
<evidence type="ECO:0000313" key="12">
    <source>
        <dbReference type="EMBL" id="MBK1726559.1"/>
    </source>
</evidence>
<comment type="subcellular location">
    <subcellularLocation>
        <location evidence="1 9">Cell inner membrane</location>
        <topology evidence="1 9">Multi-pass membrane protein</topology>
    </subcellularLocation>
</comment>
<keyword evidence="3" id="KW-1003">Cell membrane</keyword>
<feature type="domain" description="Tripartite ATP-independent periplasmic transporters DctQ component" evidence="11">
    <location>
        <begin position="92"/>
        <end position="222"/>
    </location>
</feature>
<evidence type="ECO:0000256" key="6">
    <source>
        <dbReference type="ARBA" id="ARBA00022989"/>
    </source>
</evidence>
<comment type="subunit">
    <text evidence="9">The complex comprises the extracytoplasmic solute receptor protein and the two transmembrane proteins.</text>
</comment>
<keyword evidence="5 9" id="KW-0812">Transmembrane</keyword>
<evidence type="ECO:0000256" key="4">
    <source>
        <dbReference type="ARBA" id="ARBA00022519"/>
    </source>
</evidence>
<evidence type="ECO:0000256" key="1">
    <source>
        <dbReference type="ARBA" id="ARBA00004429"/>
    </source>
</evidence>
<dbReference type="Proteomes" id="UP000738126">
    <property type="component" value="Unassembled WGS sequence"/>
</dbReference>
<feature type="transmembrane region" description="Helical" evidence="9">
    <location>
        <begin position="81"/>
        <end position="101"/>
    </location>
</feature>
<dbReference type="Pfam" id="PF04290">
    <property type="entry name" value="DctQ"/>
    <property type="match status" value="1"/>
</dbReference>
<feature type="transmembrane region" description="Helical" evidence="9">
    <location>
        <begin position="196"/>
        <end position="218"/>
    </location>
</feature>
<dbReference type="EMBL" id="NRSH01000050">
    <property type="protein sequence ID" value="MBK1726559.1"/>
    <property type="molecule type" value="Genomic_DNA"/>
</dbReference>
<evidence type="ECO:0000259" key="11">
    <source>
        <dbReference type="Pfam" id="PF04290"/>
    </source>
</evidence>
<name>A0ABS1E5S9_9GAMM</name>
<comment type="function">
    <text evidence="9">Part of the tripartite ATP-independent periplasmic (TRAP) transport system.</text>
</comment>
<keyword evidence="6 9" id="KW-1133">Transmembrane helix</keyword>
<reference evidence="12 13" key="1">
    <citation type="journal article" date="2020" name="Microorganisms">
        <title>Osmotic Adaptation and Compatible Solute Biosynthesis of Phototrophic Bacteria as Revealed from Genome Analyses.</title>
        <authorList>
            <person name="Imhoff J.F."/>
            <person name="Rahn T."/>
            <person name="Kunzel S."/>
            <person name="Keller A."/>
            <person name="Neulinger S.C."/>
        </authorList>
    </citation>
    <scope>NUCLEOTIDE SEQUENCE [LARGE SCALE GENOMIC DNA]</scope>
    <source>
        <strain evidence="12 13">DSM 15116</strain>
    </source>
</reference>
<gene>
    <name evidence="12" type="ORF">CKO13_05880</name>
</gene>
<proteinExistence type="inferred from homology"/>
<evidence type="ECO:0000256" key="2">
    <source>
        <dbReference type="ARBA" id="ARBA00022448"/>
    </source>
</evidence>
<evidence type="ECO:0000256" key="10">
    <source>
        <dbReference type="SAM" id="MobiDB-lite"/>
    </source>
</evidence>
<feature type="transmembrane region" description="Helical" evidence="9">
    <location>
        <begin position="154"/>
        <end position="176"/>
    </location>
</feature>
<accession>A0ABS1E5S9</accession>